<dbReference type="SUPFAM" id="SSF51445">
    <property type="entry name" value="(Trans)glycosidases"/>
    <property type="match status" value="1"/>
</dbReference>
<dbReference type="InterPro" id="IPR017853">
    <property type="entry name" value="GH"/>
</dbReference>
<dbReference type="GO" id="GO:0006491">
    <property type="term" value="P:N-glycan processing"/>
    <property type="evidence" value="ECO:0007669"/>
    <property type="project" value="TreeGrafter"/>
</dbReference>
<dbReference type="GO" id="GO:0030246">
    <property type="term" value="F:carbohydrate binding"/>
    <property type="evidence" value="ECO:0007669"/>
    <property type="project" value="InterPro"/>
</dbReference>
<dbReference type="EMBL" id="GALX01005004">
    <property type="protein sequence ID" value="JAB63462.1"/>
    <property type="molecule type" value="Transcribed_RNA"/>
</dbReference>
<dbReference type="SUPFAM" id="SSF74650">
    <property type="entry name" value="Galactose mutarotase-like"/>
    <property type="match status" value="1"/>
</dbReference>
<evidence type="ECO:0000256" key="11">
    <source>
        <dbReference type="SAM" id="SignalP"/>
    </source>
</evidence>
<evidence type="ECO:0000256" key="1">
    <source>
        <dbReference type="ARBA" id="ARBA00004240"/>
    </source>
</evidence>
<dbReference type="PROSITE" id="PS00129">
    <property type="entry name" value="GLYCOSYL_HYDROL_F31_1"/>
    <property type="match status" value="1"/>
</dbReference>
<keyword evidence="8 10" id="KW-0326">Glycosidase</keyword>
<evidence type="ECO:0000259" key="14">
    <source>
        <dbReference type="Pfam" id="PF21365"/>
    </source>
</evidence>
<dbReference type="GO" id="GO:0090599">
    <property type="term" value="F:alpha-glucosidase activity"/>
    <property type="evidence" value="ECO:0007669"/>
    <property type="project" value="TreeGrafter"/>
</dbReference>
<gene>
    <name evidence="15" type="primary">GANC</name>
</gene>
<dbReference type="CDD" id="cd06603">
    <property type="entry name" value="GH31_GANC_GANAB_alpha"/>
    <property type="match status" value="1"/>
</dbReference>
<organism evidence="15">
    <name type="scientific">Anoplophora glabripennis</name>
    <name type="common">Asian longhorn beetle</name>
    <name type="synonym">Anoplophora nobilis</name>
    <dbReference type="NCBI Taxonomy" id="217634"/>
    <lineage>
        <taxon>Eukaryota</taxon>
        <taxon>Metazoa</taxon>
        <taxon>Ecdysozoa</taxon>
        <taxon>Arthropoda</taxon>
        <taxon>Hexapoda</taxon>
        <taxon>Insecta</taxon>
        <taxon>Pterygota</taxon>
        <taxon>Neoptera</taxon>
        <taxon>Endopterygota</taxon>
        <taxon>Coleoptera</taxon>
        <taxon>Polyphaga</taxon>
        <taxon>Cucujiformia</taxon>
        <taxon>Chrysomeloidea</taxon>
        <taxon>Cerambycidae</taxon>
        <taxon>Lamiinae</taxon>
        <taxon>Lamiini</taxon>
        <taxon>Anoplophora</taxon>
    </lineage>
</organism>
<feature type="chain" id="PRO_5004734318" description="Glucosidase II subunit alpha" evidence="11">
    <location>
        <begin position="17"/>
        <end position="832"/>
    </location>
</feature>
<feature type="domain" description="Glycosyl hydrolase family 31 C-terminal" evidence="14">
    <location>
        <begin position="633"/>
        <end position="720"/>
    </location>
</feature>
<name>V5GPG4_ANOGL</name>
<evidence type="ECO:0000256" key="7">
    <source>
        <dbReference type="ARBA" id="ARBA00023180"/>
    </source>
</evidence>
<accession>V5GPG4</accession>
<dbReference type="PANTHER" id="PTHR22762:SF54">
    <property type="entry name" value="BCDNA.GH04962"/>
    <property type="match status" value="1"/>
</dbReference>
<dbReference type="InterPro" id="IPR030458">
    <property type="entry name" value="Glyco_hydro_31_AS"/>
</dbReference>
<proteinExistence type="inferred from homology"/>
<keyword evidence="7" id="KW-0325">Glycoprotein</keyword>
<feature type="domain" description="Glycoside hydrolase family 31 N-terminal" evidence="13">
    <location>
        <begin position="73"/>
        <end position="251"/>
    </location>
</feature>
<keyword evidence="4 11" id="KW-0732">Signal</keyword>
<evidence type="ECO:0000313" key="15">
    <source>
        <dbReference type="EMBL" id="JAB63462.1"/>
    </source>
</evidence>
<keyword evidence="6" id="KW-0256">Endoplasmic reticulum</keyword>
<dbReference type="Pfam" id="PF21365">
    <property type="entry name" value="Glyco_hydro_31_3rd"/>
    <property type="match status" value="1"/>
</dbReference>
<evidence type="ECO:0000256" key="4">
    <source>
        <dbReference type="ARBA" id="ARBA00022729"/>
    </source>
</evidence>
<evidence type="ECO:0000256" key="3">
    <source>
        <dbReference type="ARBA" id="ARBA00007806"/>
    </source>
</evidence>
<dbReference type="InterPro" id="IPR013780">
    <property type="entry name" value="Glyco_hydro_b"/>
</dbReference>
<feature type="signal peptide" evidence="11">
    <location>
        <begin position="1"/>
        <end position="16"/>
    </location>
</feature>
<dbReference type="AlphaFoldDB" id="V5GPG4"/>
<comment type="pathway">
    <text evidence="2">Glycan metabolism; N-glycan metabolism.</text>
</comment>
<dbReference type="SUPFAM" id="SSF51011">
    <property type="entry name" value="Glycosyl hydrolase domain"/>
    <property type="match status" value="1"/>
</dbReference>
<dbReference type="Pfam" id="PF01055">
    <property type="entry name" value="Glyco_hydro_31_2nd"/>
    <property type="match status" value="1"/>
</dbReference>
<evidence type="ECO:0000259" key="12">
    <source>
        <dbReference type="Pfam" id="PF01055"/>
    </source>
</evidence>
<comment type="subcellular location">
    <subcellularLocation>
        <location evidence="1">Endoplasmic reticulum</location>
    </subcellularLocation>
</comment>
<dbReference type="InterPro" id="IPR000322">
    <property type="entry name" value="Glyco_hydro_31_TIM"/>
</dbReference>
<evidence type="ECO:0000256" key="2">
    <source>
        <dbReference type="ARBA" id="ARBA00004833"/>
    </source>
</evidence>
<evidence type="ECO:0000259" key="13">
    <source>
        <dbReference type="Pfam" id="PF13802"/>
    </source>
</evidence>
<dbReference type="GO" id="GO:0005783">
    <property type="term" value="C:endoplasmic reticulum"/>
    <property type="evidence" value="ECO:0007669"/>
    <property type="project" value="UniProtKB-SubCell"/>
</dbReference>
<dbReference type="InterPro" id="IPR048395">
    <property type="entry name" value="Glyco_hydro_31_C"/>
</dbReference>
<evidence type="ECO:0000256" key="10">
    <source>
        <dbReference type="RuleBase" id="RU361185"/>
    </source>
</evidence>
<dbReference type="InterPro" id="IPR025887">
    <property type="entry name" value="Glyco_hydro_31_N_dom"/>
</dbReference>
<dbReference type="Gene3D" id="2.60.40.1760">
    <property type="entry name" value="glycosyl hydrolase (family 31)"/>
    <property type="match status" value="1"/>
</dbReference>
<dbReference type="Gene3D" id="3.20.20.80">
    <property type="entry name" value="Glycosidases"/>
    <property type="match status" value="2"/>
</dbReference>
<protein>
    <recommendedName>
        <fullName evidence="9">Glucosidase II subunit alpha</fullName>
    </recommendedName>
</protein>
<sequence>MIRFLILLAFCASAYGADHNLFKNCTRIPFCAKLRDQTVDAASQFALDMMNFKKVGEVAYFSLINEKNEALQLQISLLKGNQVRIKIAEVNHSRHELVDALDGEPDIISIDNMIVMEDSISMTNSPSTINVTVQKGPPFAVVLYYGEGLQLMLNGNRLVMENSDDSKAFAFEVNFVGASKLYGLYHHAYKLALGKTADGSSDPFRLRNSDTAGYEVGSTMALYGSIPAIYGHSSNKTVGIFLNNAAEQWVDIDYEGDELTNGSAYFMVESGTLDLFLLPGPTPKDVVRQYTNLTGVAHLPQLWTLGYHQCRWSYMTQEDVKDVVANMVTNDFPMDAIWLDIDYTDGKRYFTWNPDTFSDPIEMQKNISSSGKKLVTILDPHIKVDEDYPVYVGAKDYFVKWANGTNFQGDCWPGLSSYLDFLNPEARDYYASWYSYEKFQGTTETLAGIWNDMNEPSVFDDSLEKTLPFETIHYGNILHRDVHNIYGLMQTKATHQGLMQRDNGTKRPFVLTRSHFAGSQRYAAMWTGDNTAGWDYLAISYAECLISNILGMVFCGADIGGFAGNPEPELLQRWYQAGAWLPFYRGHAENISPRREPYLYSKDVQEVIRNAIKLRYKHIPVWYTLFYEHTRYGDPVIRPLFYHYPELLELETHLLLGSDILVRPLVEAGVTSVAVNFPGTDEIWYRVDDESWSVHTGNTVENVIVTIKDSPVYYKGGSIIVRKDTEKLSTREMRDDPYTLYVNVDLNNSAEGRIYLDDYTSFDYLNNNQYLYMNMVYIPATRGLRFEVIDGDAEGLSPVIQRIVSSEPTENVLGVRKTSIYNHFQWNCSWRY</sequence>
<dbReference type="Gene3D" id="2.60.40.1180">
    <property type="entry name" value="Golgi alpha-mannosidase II"/>
    <property type="match status" value="2"/>
</dbReference>
<comment type="similarity">
    <text evidence="3 10">Belongs to the glycosyl hydrolase 31 family.</text>
</comment>
<dbReference type="PANTHER" id="PTHR22762">
    <property type="entry name" value="ALPHA-GLUCOSIDASE"/>
    <property type="match status" value="1"/>
</dbReference>
<keyword evidence="5 10" id="KW-0378">Hydrolase</keyword>
<evidence type="ECO:0000256" key="6">
    <source>
        <dbReference type="ARBA" id="ARBA00022824"/>
    </source>
</evidence>
<dbReference type="GO" id="GO:0005975">
    <property type="term" value="P:carbohydrate metabolic process"/>
    <property type="evidence" value="ECO:0007669"/>
    <property type="project" value="InterPro"/>
</dbReference>
<evidence type="ECO:0000256" key="9">
    <source>
        <dbReference type="ARBA" id="ARBA00042895"/>
    </source>
</evidence>
<dbReference type="Pfam" id="PF13802">
    <property type="entry name" value="Gal_mutarotas_2"/>
    <property type="match status" value="1"/>
</dbReference>
<reference evidence="15" key="1">
    <citation type="submission" date="2013-07" db="EMBL/GenBank/DDBJ databases">
        <title>Midgut Transcriptome Profiling of Anoplphora glabripennis, a Lignocellulose Degrading, Wood-Boring Cerambycid.</title>
        <authorList>
            <person name="Scully E.D."/>
            <person name="Hoover K."/>
            <person name="Carlson J.E."/>
            <person name="Tien M."/>
            <person name="Geib S.M."/>
        </authorList>
    </citation>
    <scope>NUCLEOTIDE SEQUENCE</scope>
</reference>
<dbReference type="InterPro" id="IPR011013">
    <property type="entry name" value="Gal_mutarotase_sf_dom"/>
</dbReference>
<evidence type="ECO:0000256" key="8">
    <source>
        <dbReference type="ARBA" id="ARBA00023295"/>
    </source>
</evidence>
<evidence type="ECO:0000256" key="5">
    <source>
        <dbReference type="ARBA" id="ARBA00022801"/>
    </source>
</evidence>
<dbReference type="CDD" id="cd14752">
    <property type="entry name" value="GH31_N"/>
    <property type="match status" value="1"/>
</dbReference>
<feature type="domain" description="Glycoside hydrolase family 31 TIM barrel" evidence="12">
    <location>
        <begin position="298"/>
        <end position="625"/>
    </location>
</feature>